<name>H5XHK5_9PSEU</name>
<dbReference type="EMBL" id="CM001440">
    <property type="protein sequence ID" value="EHR61685.1"/>
    <property type="molecule type" value="Genomic_DNA"/>
</dbReference>
<gene>
    <name evidence="1" type="ORF">SaccyDRAFT_2839</name>
</gene>
<dbReference type="STRING" id="882082.SaccyDRAFT_2839"/>
<keyword evidence="1" id="KW-0012">Acyltransferase</keyword>
<sequence>MTGASARAVLVGAPAYRVALVGEALAPTLREAGLDLDVVCCADLVRDPAACTVAGMAAALRKRLAAGPRPAVLFGDRAGALVVLDLLSVTPDASECAVLSGARTTPSALEELEAAELTGRDRAVNPRTLALLRAASLLRPSRLADDTVLAELLDRLSAWPPETAAERAVLDVAARTKVEPETLAAVTTPCLVLASTLDAVTSPHAARTVARGLPSATLRTIDCGGGPLDSPEATAVEISTFARSIRMVS</sequence>
<keyword evidence="2" id="KW-1185">Reference proteome</keyword>
<dbReference type="SUPFAM" id="SSF53474">
    <property type="entry name" value="alpha/beta-Hydrolases"/>
    <property type="match status" value="1"/>
</dbReference>
<dbReference type="InterPro" id="IPR029058">
    <property type="entry name" value="AB_hydrolase_fold"/>
</dbReference>
<dbReference type="RefSeq" id="WP_005457007.1">
    <property type="nucleotide sequence ID" value="NZ_CM001440.1"/>
</dbReference>
<organism evidence="1 2">
    <name type="scientific">Saccharomonospora cyanea NA-134</name>
    <dbReference type="NCBI Taxonomy" id="882082"/>
    <lineage>
        <taxon>Bacteria</taxon>
        <taxon>Bacillati</taxon>
        <taxon>Actinomycetota</taxon>
        <taxon>Actinomycetes</taxon>
        <taxon>Pseudonocardiales</taxon>
        <taxon>Pseudonocardiaceae</taxon>
        <taxon>Saccharomonospora</taxon>
    </lineage>
</organism>
<dbReference type="GO" id="GO:0016787">
    <property type="term" value="F:hydrolase activity"/>
    <property type="evidence" value="ECO:0007669"/>
    <property type="project" value="UniProtKB-KW"/>
</dbReference>
<accession>H5XHK5</accession>
<reference evidence="1 2" key="1">
    <citation type="submission" date="2011-11" db="EMBL/GenBank/DDBJ databases">
        <title>The Noncontiguous Finished sequence of Saccharomonospora cyanea NA-134.</title>
        <authorList>
            <consortium name="US DOE Joint Genome Institute"/>
            <person name="Lucas S."/>
            <person name="Han J."/>
            <person name="Lapidus A."/>
            <person name="Cheng J.-F."/>
            <person name="Goodwin L."/>
            <person name="Pitluck S."/>
            <person name="Peters L."/>
            <person name="Ovchinnikova G."/>
            <person name="Lu M."/>
            <person name="Detter J.C."/>
            <person name="Han C."/>
            <person name="Tapia R."/>
            <person name="Land M."/>
            <person name="Hauser L."/>
            <person name="Kyrpides N."/>
            <person name="Ivanova N."/>
            <person name="Pagani I."/>
            <person name="Brambilla E.-M."/>
            <person name="Klenk H.-P."/>
            <person name="Woyke T."/>
        </authorList>
    </citation>
    <scope>NUCLEOTIDE SEQUENCE [LARGE SCALE GENOMIC DNA]</scope>
    <source>
        <strain evidence="1 2">NA-134</strain>
    </source>
</reference>
<proteinExistence type="predicted"/>
<evidence type="ECO:0000313" key="1">
    <source>
        <dbReference type="EMBL" id="EHR61685.1"/>
    </source>
</evidence>
<keyword evidence="1" id="KW-0378">Hydrolase</keyword>
<dbReference type="AlphaFoldDB" id="H5XHK5"/>
<dbReference type="GO" id="GO:0016746">
    <property type="term" value="F:acyltransferase activity"/>
    <property type="evidence" value="ECO:0007669"/>
    <property type="project" value="UniProtKB-KW"/>
</dbReference>
<keyword evidence="1" id="KW-0808">Transferase</keyword>
<dbReference type="Proteomes" id="UP000002791">
    <property type="component" value="Chromosome"/>
</dbReference>
<evidence type="ECO:0000313" key="2">
    <source>
        <dbReference type="Proteomes" id="UP000002791"/>
    </source>
</evidence>
<dbReference type="HOGENOM" id="CLU_1115145_0_0_11"/>
<dbReference type="eggNOG" id="COG2021">
    <property type="taxonomic scope" value="Bacteria"/>
</dbReference>
<protein>
    <submittedName>
        <fullName evidence="1">Putative hydrolase or acyltransferase of alpha/beta superfamily</fullName>
    </submittedName>
</protein>
<dbReference type="Gene3D" id="3.40.50.1820">
    <property type="entry name" value="alpha/beta hydrolase"/>
    <property type="match status" value="1"/>
</dbReference>